<comment type="caution">
    <text evidence="1">The sequence shown here is derived from an EMBL/GenBank/DDBJ whole genome shotgun (WGS) entry which is preliminary data.</text>
</comment>
<dbReference type="AlphaFoldDB" id="A0AA36M4C6"/>
<gene>
    <name evidence="1" type="ORF">CYNAS_LOCUS10337</name>
</gene>
<dbReference type="Proteomes" id="UP001176961">
    <property type="component" value="Unassembled WGS sequence"/>
</dbReference>
<name>A0AA36M4C6_CYLNA</name>
<dbReference type="EMBL" id="CATQJL010000223">
    <property type="protein sequence ID" value="CAJ0598354.1"/>
    <property type="molecule type" value="Genomic_DNA"/>
</dbReference>
<keyword evidence="2" id="KW-1185">Reference proteome</keyword>
<proteinExistence type="predicted"/>
<reference evidence="1" key="1">
    <citation type="submission" date="2023-07" db="EMBL/GenBank/DDBJ databases">
        <authorList>
            <consortium name="CYATHOMIX"/>
        </authorList>
    </citation>
    <scope>NUCLEOTIDE SEQUENCE</scope>
    <source>
        <strain evidence="1">N/A</strain>
    </source>
</reference>
<evidence type="ECO:0000313" key="2">
    <source>
        <dbReference type="Proteomes" id="UP001176961"/>
    </source>
</evidence>
<evidence type="ECO:0000313" key="1">
    <source>
        <dbReference type="EMBL" id="CAJ0598354.1"/>
    </source>
</evidence>
<organism evidence="1 2">
    <name type="scientific">Cylicocyclus nassatus</name>
    <name type="common">Nematode worm</name>
    <dbReference type="NCBI Taxonomy" id="53992"/>
    <lineage>
        <taxon>Eukaryota</taxon>
        <taxon>Metazoa</taxon>
        <taxon>Ecdysozoa</taxon>
        <taxon>Nematoda</taxon>
        <taxon>Chromadorea</taxon>
        <taxon>Rhabditida</taxon>
        <taxon>Rhabditina</taxon>
        <taxon>Rhabditomorpha</taxon>
        <taxon>Strongyloidea</taxon>
        <taxon>Strongylidae</taxon>
        <taxon>Cylicocyclus</taxon>
    </lineage>
</organism>
<protein>
    <submittedName>
        <fullName evidence="1">Uncharacterized protein</fullName>
    </submittedName>
</protein>
<sequence>MRKTHYLKERKGALFTQRIRVISPAWFSPHKVDETSTTVVLPDWIAQMKHGSTIQFQPQDVELKEKNVLKLKFSCGEFLVLNENAV</sequence>
<accession>A0AA36M4C6</accession>